<dbReference type="EMBL" id="LXQA010851491">
    <property type="protein sequence ID" value="MCI74020.1"/>
    <property type="molecule type" value="Genomic_DNA"/>
</dbReference>
<feature type="compositionally biased region" description="Polar residues" evidence="1">
    <location>
        <begin position="13"/>
        <end position="28"/>
    </location>
</feature>
<reference evidence="2 3" key="1">
    <citation type="journal article" date="2018" name="Front. Plant Sci.">
        <title>Red Clover (Trifolium pratense) and Zigzag Clover (T. medium) - A Picture of Genomic Similarities and Differences.</title>
        <authorList>
            <person name="Dluhosova J."/>
            <person name="Istvanek J."/>
            <person name="Nedelnik J."/>
            <person name="Repkova J."/>
        </authorList>
    </citation>
    <scope>NUCLEOTIDE SEQUENCE [LARGE SCALE GENOMIC DNA]</scope>
    <source>
        <strain evidence="3">cv. 10/8</strain>
        <tissue evidence="2">Leaf</tissue>
    </source>
</reference>
<keyword evidence="3" id="KW-1185">Reference proteome</keyword>
<evidence type="ECO:0000313" key="2">
    <source>
        <dbReference type="EMBL" id="MCI74020.1"/>
    </source>
</evidence>
<accession>A0A392UNV0</accession>
<name>A0A392UNV0_9FABA</name>
<comment type="caution">
    <text evidence="2">The sequence shown here is derived from an EMBL/GenBank/DDBJ whole genome shotgun (WGS) entry which is preliminary data.</text>
</comment>
<dbReference type="AlphaFoldDB" id="A0A392UNV0"/>
<sequence length="45" mass="4903">YESPRFEEFSVDGSATTPVPTLSDDGSASTLRSNDLRFLIHGCKV</sequence>
<feature type="region of interest" description="Disordered" evidence="1">
    <location>
        <begin position="1"/>
        <end position="28"/>
    </location>
</feature>
<dbReference type="Proteomes" id="UP000265520">
    <property type="component" value="Unassembled WGS sequence"/>
</dbReference>
<feature type="non-terminal residue" evidence="2">
    <location>
        <position position="1"/>
    </location>
</feature>
<organism evidence="2 3">
    <name type="scientific">Trifolium medium</name>
    <dbReference type="NCBI Taxonomy" id="97028"/>
    <lineage>
        <taxon>Eukaryota</taxon>
        <taxon>Viridiplantae</taxon>
        <taxon>Streptophyta</taxon>
        <taxon>Embryophyta</taxon>
        <taxon>Tracheophyta</taxon>
        <taxon>Spermatophyta</taxon>
        <taxon>Magnoliopsida</taxon>
        <taxon>eudicotyledons</taxon>
        <taxon>Gunneridae</taxon>
        <taxon>Pentapetalae</taxon>
        <taxon>rosids</taxon>
        <taxon>fabids</taxon>
        <taxon>Fabales</taxon>
        <taxon>Fabaceae</taxon>
        <taxon>Papilionoideae</taxon>
        <taxon>50 kb inversion clade</taxon>
        <taxon>NPAAA clade</taxon>
        <taxon>Hologalegina</taxon>
        <taxon>IRL clade</taxon>
        <taxon>Trifolieae</taxon>
        <taxon>Trifolium</taxon>
    </lineage>
</organism>
<evidence type="ECO:0000313" key="3">
    <source>
        <dbReference type="Proteomes" id="UP000265520"/>
    </source>
</evidence>
<protein>
    <submittedName>
        <fullName evidence="2">Uncharacterized protein</fullName>
    </submittedName>
</protein>
<proteinExistence type="predicted"/>
<evidence type="ECO:0000256" key="1">
    <source>
        <dbReference type="SAM" id="MobiDB-lite"/>
    </source>
</evidence>